<evidence type="ECO:0000313" key="1">
    <source>
        <dbReference type="EMBL" id="SUX42915.1"/>
    </source>
</evidence>
<organism evidence="1 2">
    <name type="scientific">Chryseobacterium indoltheticum</name>
    <dbReference type="NCBI Taxonomy" id="254"/>
    <lineage>
        <taxon>Bacteria</taxon>
        <taxon>Pseudomonadati</taxon>
        <taxon>Bacteroidota</taxon>
        <taxon>Flavobacteriia</taxon>
        <taxon>Flavobacteriales</taxon>
        <taxon>Weeksellaceae</taxon>
        <taxon>Chryseobacterium group</taxon>
        <taxon>Chryseobacterium</taxon>
    </lineage>
</organism>
<name>A0A381F8Q9_9FLAO</name>
<accession>A0A381F8Q9</accession>
<reference evidence="1 2" key="1">
    <citation type="submission" date="2018-06" db="EMBL/GenBank/DDBJ databases">
        <authorList>
            <consortium name="Pathogen Informatics"/>
            <person name="Doyle S."/>
        </authorList>
    </citation>
    <scope>NUCLEOTIDE SEQUENCE [LARGE SCALE GENOMIC DNA]</scope>
    <source>
        <strain evidence="1 2">NCTC13532</strain>
    </source>
</reference>
<dbReference type="Proteomes" id="UP000254282">
    <property type="component" value="Unassembled WGS sequence"/>
</dbReference>
<proteinExistence type="predicted"/>
<protein>
    <submittedName>
        <fullName evidence="1">Uncharacterized protein</fullName>
    </submittedName>
</protein>
<sequence>MLFWGRIDYGMNKYVLKIILPVILVFTFKLNAQQKVYSKQEIGKFKENEQFYLNKKVKDVLRDLKVNFETAYVGGGWSEEMSFIVLRFNNRKDEYQLQQKGIKPARLTLFIKEQDVETNKLFYSETKRIGFYRDSLKNKSNAQILKDYKNLTLGMIYANSEQPEIKKE</sequence>
<gene>
    <name evidence="1" type="ORF">NCTC13532_00135</name>
</gene>
<dbReference type="AlphaFoldDB" id="A0A381F8Q9"/>
<evidence type="ECO:0000313" key="2">
    <source>
        <dbReference type="Proteomes" id="UP000254282"/>
    </source>
</evidence>
<dbReference type="EMBL" id="UFVR01000004">
    <property type="protein sequence ID" value="SUX42915.1"/>
    <property type="molecule type" value="Genomic_DNA"/>
</dbReference>